<dbReference type="OrthoDB" id="2755380at2759"/>
<organism evidence="1 2">
    <name type="scientific">Fomitopsis schrenkii</name>
    <name type="common">Brown rot fungus</name>
    <dbReference type="NCBI Taxonomy" id="2126942"/>
    <lineage>
        <taxon>Eukaryota</taxon>
        <taxon>Fungi</taxon>
        <taxon>Dikarya</taxon>
        <taxon>Basidiomycota</taxon>
        <taxon>Agaricomycotina</taxon>
        <taxon>Agaricomycetes</taxon>
        <taxon>Polyporales</taxon>
        <taxon>Fomitopsis</taxon>
    </lineage>
</organism>
<evidence type="ECO:0000313" key="1">
    <source>
        <dbReference type="EMBL" id="EPS93544.1"/>
    </source>
</evidence>
<dbReference type="AlphaFoldDB" id="S8F3L3"/>
<dbReference type="InParanoid" id="S8F3L3"/>
<evidence type="ECO:0008006" key="3">
    <source>
        <dbReference type="Google" id="ProtNLM"/>
    </source>
</evidence>
<dbReference type="STRING" id="743788.S8F3L3"/>
<dbReference type="Proteomes" id="UP000015241">
    <property type="component" value="Unassembled WGS sequence"/>
</dbReference>
<proteinExistence type="predicted"/>
<name>S8F3L3_FOMSC</name>
<dbReference type="EMBL" id="KE504269">
    <property type="protein sequence ID" value="EPS93544.1"/>
    <property type="molecule type" value="Genomic_DNA"/>
</dbReference>
<dbReference type="eggNOG" id="KOG3752">
    <property type="taxonomic scope" value="Eukaryota"/>
</dbReference>
<keyword evidence="2" id="KW-1185">Reference proteome</keyword>
<protein>
    <recommendedName>
        <fullName evidence="3">Reverse transcriptase zinc-binding domain-containing protein</fullName>
    </recommendedName>
</protein>
<reference evidence="1 2" key="1">
    <citation type="journal article" date="2012" name="Science">
        <title>The Paleozoic origin of enzymatic lignin decomposition reconstructed from 31 fungal genomes.</title>
        <authorList>
            <person name="Floudas D."/>
            <person name="Binder M."/>
            <person name="Riley R."/>
            <person name="Barry K."/>
            <person name="Blanchette R.A."/>
            <person name="Henrissat B."/>
            <person name="Martinez A.T."/>
            <person name="Otillar R."/>
            <person name="Spatafora J.W."/>
            <person name="Yadav J.S."/>
            <person name="Aerts A."/>
            <person name="Benoit I."/>
            <person name="Boyd A."/>
            <person name="Carlson A."/>
            <person name="Copeland A."/>
            <person name="Coutinho P.M."/>
            <person name="de Vries R.P."/>
            <person name="Ferreira P."/>
            <person name="Findley K."/>
            <person name="Foster B."/>
            <person name="Gaskell J."/>
            <person name="Glotzer D."/>
            <person name="Gorecki P."/>
            <person name="Heitman J."/>
            <person name="Hesse C."/>
            <person name="Hori C."/>
            <person name="Igarashi K."/>
            <person name="Jurgens J.A."/>
            <person name="Kallen N."/>
            <person name="Kersten P."/>
            <person name="Kohler A."/>
            <person name="Kuees U."/>
            <person name="Kumar T.K.A."/>
            <person name="Kuo A."/>
            <person name="LaButti K."/>
            <person name="Larrondo L.F."/>
            <person name="Lindquist E."/>
            <person name="Ling A."/>
            <person name="Lombard V."/>
            <person name="Lucas S."/>
            <person name="Lundell T."/>
            <person name="Martin R."/>
            <person name="McLaughlin D.J."/>
            <person name="Morgenstern I."/>
            <person name="Morin E."/>
            <person name="Murat C."/>
            <person name="Nagy L.G."/>
            <person name="Nolan M."/>
            <person name="Ohm R.A."/>
            <person name="Patyshakuliyeva A."/>
            <person name="Rokas A."/>
            <person name="Ruiz-Duenas F.J."/>
            <person name="Sabat G."/>
            <person name="Salamov A."/>
            <person name="Samejima M."/>
            <person name="Schmutz J."/>
            <person name="Slot J.C."/>
            <person name="St John F."/>
            <person name="Stenlid J."/>
            <person name="Sun H."/>
            <person name="Sun S."/>
            <person name="Syed K."/>
            <person name="Tsang A."/>
            <person name="Wiebenga A."/>
            <person name="Young D."/>
            <person name="Pisabarro A."/>
            <person name="Eastwood D.C."/>
            <person name="Martin F."/>
            <person name="Cullen D."/>
            <person name="Grigoriev I.V."/>
            <person name="Hibbett D.S."/>
        </authorList>
    </citation>
    <scope>NUCLEOTIDE SEQUENCE</scope>
    <source>
        <strain evidence="2">FP-58527</strain>
    </source>
</reference>
<accession>S8F3L3</accession>
<dbReference type="HOGENOM" id="CLU_044484_3_1_1"/>
<sequence>MSSGFVYAAGVHEWSALVFAPNEKDRFAPHSGEVVAALRAAQGTPKDAPLHLVTVSTHLGKVLIENLEAWENDDWVGVKGAEPIRVLVNELRQRCAPTTIRSLDGEDRLLRLPLALRRREDAMAQGPGEPVNLDKHPAFNITGAKLATLTQATAYRCLREQTAVPERPATTAIVAKVLTSLRGATSKPVDESDLWIGTRHKDFQRKVADFLWKGLHGAHRVGAYWSKMQGYETRGACATCGATESMEHILLNCAHNGQALVWRFAQNLWEAKGLEWHAPSFEDILGLGLQSREVLGPRPRTRACHARLWRILVSESVYLIWKLRCTRVIGHQDDATWEHSPEAIATSWLGTMNKRVRQDVASTSSRFGRSALKKTLVTATWEGVMDGKPAAGKDWTSLDWVLVGISPNTATPEGGG</sequence>
<evidence type="ECO:0000313" key="2">
    <source>
        <dbReference type="Proteomes" id="UP000015241"/>
    </source>
</evidence>
<gene>
    <name evidence="1" type="ORF">FOMPIDRAFT_1135933</name>
</gene>